<gene>
    <name evidence="2" type="ORF">S06H3_45307</name>
</gene>
<dbReference type="InterPro" id="IPR028098">
    <property type="entry name" value="Glyco_trans_4-like_N"/>
</dbReference>
<feature type="non-terminal residue" evidence="2">
    <location>
        <position position="100"/>
    </location>
</feature>
<protein>
    <recommendedName>
        <fullName evidence="1">Glycosyltransferase subfamily 4-like N-terminal domain-containing protein</fullName>
    </recommendedName>
</protein>
<comment type="caution">
    <text evidence="2">The sequence shown here is derived from an EMBL/GenBank/DDBJ whole genome shotgun (WGS) entry which is preliminary data.</text>
</comment>
<name>X1QRB6_9ZZZZ</name>
<dbReference type="EMBL" id="BARV01028271">
    <property type="protein sequence ID" value="GAI45819.1"/>
    <property type="molecule type" value="Genomic_DNA"/>
</dbReference>
<reference evidence="2" key="1">
    <citation type="journal article" date="2014" name="Front. Microbiol.">
        <title>High frequency of phylogenetically diverse reductive dehalogenase-homologous genes in deep subseafloor sedimentary metagenomes.</title>
        <authorList>
            <person name="Kawai M."/>
            <person name="Futagami T."/>
            <person name="Toyoda A."/>
            <person name="Takaki Y."/>
            <person name="Nishi S."/>
            <person name="Hori S."/>
            <person name="Arai W."/>
            <person name="Tsubouchi T."/>
            <person name="Morono Y."/>
            <person name="Uchiyama I."/>
            <person name="Ito T."/>
            <person name="Fujiyama A."/>
            <person name="Inagaki F."/>
            <person name="Takami H."/>
        </authorList>
    </citation>
    <scope>NUCLEOTIDE SEQUENCE</scope>
    <source>
        <strain evidence="2">Expedition CK06-06</strain>
    </source>
</reference>
<dbReference type="Pfam" id="PF13439">
    <property type="entry name" value="Glyco_transf_4"/>
    <property type="match status" value="1"/>
</dbReference>
<evidence type="ECO:0000259" key="1">
    <source>
        <dbReference type="Pfam" id="PF13439"/>
    </source>
</evidence>
<dbReference type="SUPFAM" id="SSF53756">
    <property type="entry name" value="UDP-Glycosyltransferase/glycogen phosphorylase"/>
    <property type="match status" value="1"/>
</dbReference>
<feature type="domain" description="Glycosyltransferase subfamily 4-like N-terminal" evidence="1">
    <location>
        <begin position="24"/>
        <end position="80"/>
    </location>
</feature>
<accession>X1QRB6</accession>
<proteinExistence type="predicted"/>
<dbReference type="AlphaFoldDB" id="X1QRB6"/>
<organism evidence="2">
    <name type="scientific">marine sediment metagenome</name>
    <dbReference type="NCBI Taxonomy" id="412755"/>
    <lineage>
        <taxon>unclassified sequences</taxon>
        <taxon>metagenomes</taxon>
        <taxon>ecological metagenomes</taxon>
    </lineage>
</organism>
<sequence>MVIHGCMLSLSKLRWYEGGERVFLAYPLNHYRLVLERLRYALKRFKKAIAVSSRVKHEIVNFYRVPPELIVVIPNGVNLQEFQPSKCTFVRENVRKMYDI</sequence>
<evidence type="ECO:0000313" key="2">
    <source>
        <dbReference type="EMBL" id="GAI45819.1"/>
    </source>
</evidence>
<dbReference type="Gene3D" id="3.40.50.2000">
    <property type="entry name" value="Glycogen Phosphorylase B"/>
    <property type="match status" value="1"/>
</dbReference>